<dbReference type="EMBL" id="CP018082">
    <property type="protein sequence ID" value="APE38307.1"/>
    <property type="molecule type" value="Genomic_DNA"/>
</dbReference>
<dbReference type="AlphaFoldDB" id="A0A1J0W1W0"/>
<evidence type="ECO:0000313" key="1">
    <source>
        <dbReference type="EMBL" id="APE38307.1"/>
    </source>
</evidence>
<organism evidence="1 2">
    <name type="scientific">Nocardia mangyaensis</name>
    <dbReference type="NCBI Taxonomy" id="2213200"/>
    <lineage>
        <taxon>Bacteria</taxon>
        <taxon>Bacillati</taxon>
        <taxon>Actinomycetota</taxon>
        <taxon>Actinomycetes</taxon>
        <taxon>Mycobacteriales</taxon>
        <taxon>Nocardiaceae</taxon>
        <taxon>Nocardia</taxon>
    </lineage>
</organism>
<proteinExistence type="predicted"/>
<name>A0A1J0W1W0_9NOCA</name>
<dbReference type="Proteomes" id="UP000183810">
    <property type="component" value="Chromosome"/>
</dbReference>
<sequence>MLYSLTGPQSEMERSIFDGAALAVHEINAGGGVRGAELEFAVFDDRSEVGLSVAGIDHLCRTEGVDIIVGGYTSASRVAMIPAVHAHRALLMYPTYFEGEETDHRVFYCGAAPNQYLADYLGWIAGNLGRHVYVVGSDYIYPRVLAEAVQRLGGRWDIETVGNRYVPLRETSFADVVRDIERVRPDVVISNIVGLESTTAFYTEFHRAGFDSGTLPIAATVTTPIDLEHMSPEVGDGHYMVGTYFSAIDSDANRAYRRALLEVRGQRRAHAAQVGAYNAVHAVRLAAEVARTTDAAGIAEALLGIRFDGNPEGLPFCFRSNHYSAHPSYVGRAVGGEYDVVAEFAPRLPEPWWLSRDPLFAAL</sequence>
<dbReference type="SUPFAM" id="SSF53822">
    <property type="entry name" value="Periplasmic binding protein-like I"/>
    <property type="match status" value="1"/>
</dbReference>
<dbReference type="OrthoDB" id="7337537at2"/>
<dbReference type="InterPro" id="IPR028082">
    <property type="entry name" value="Peripla_BP_I"/>
</dbReference>
<gene>
    <name evidence="1" type="ORF">BOX37_13625</name>
</gene>
<dbReference type="Gene3D" id="3.40.50.2300">
    <property type="match status" value="2"/>
</dbReference>
<accession>A0A1J0W1W0</accession>
<reference evidence="1" key="1">
    <citation type="submission" date="2016-11" db="EMBL/GenBank/DDBJ databases">
        <authorList>
            <person name="Jaros S."/>
            <person name="Januszkiewicz K."/>
            <person name="Wedrychowicz H."/>
        </authorList>
    </citation>
    <scope>NUCLEOTIDE SEQUENCE [LARGE SCALE GENOMIC DNA]</scope>
    <source>
        <strain evidence="1">Y48</strain>
    </source>
</reference>
<dbReference type="PANTHER" id="PTHR47628">
    <property type="match status" value="1"/>
</dbReference>
<dbReference type="PANTHER" id="PTHR47628:SF1">
    <property type="entry name" value="ALIPHATIC AMIDASE EXPRESSION-REGULATING PROTEIN"/>
    <property type="match status" value="1"/>
</dbReference>
<keyword evidence="2" id="KW-1185">Reference proteome</keyword>
<evidence type="ECO:0000313" key="2">
    <source>
        <dbReference type="Proteomes" id="UP000183810"/>
    </source>
</evidence>
<dbReference type="KEGG" id="nsl:BOX37_13625"/>
<dbReference type="Pfam" id="PF13433">
    <property type="entry name" value="Peripla_BP_5"/>
    <property type="match status" value="1"/>
</dbReference>
<protein>
    <submittedName>
        <fullName evidence="1">ABC transporter substrate-binding protein</fullName>
    </submittedName>
</protein>